<evidence type="ECO:0000256" key="2">
    <source>
        <dbReference type="ARBA" id="ARBA00005417"/>
    </source>
</evidence>
<dbReference type="InterPro" id="IPR003439">
    <property type="entry name" value="ABC_transporter-like_ATP-bd"/>
</dbReference>
<reference evidence="9 10" key="1">
    <citation type="submission" date="2019-03" db="EMBL/GenBank/DDBJ databases">
        <title>Diversity of the mouse oral microbiome.</title>
        <authorList>
            <person name="Joseph S."/>
            <person name="Aduse-Opoku J."/>
            <person name="Curtis M."/>
            <person name="Wade W."/>
            <person name="Hashim A."/>
        </authorList>
    </citation>
    <scope>NUCLEOTIDE SEQUENCE [LARGE SCALE GENOMIC DNA]</scope>
    <source>
        <strain evidence="9 10">P1012</strain>
    </source>
</reference>
<dbReference type="NCBIfam" id="NF008453">
    <property type="entry name" value="PRK11308.1"/>
    <property type="match status" value="2"/>
</dbReference>
<dbReference type="InterPro" id="IPR013563">
    <property type="entry name" value="Oligopep_ABC_C"/>
</dbReference>
<dbReference type="InterPro" id="IPR003593">
    <property type="entry name" value="AAA+_ATPase"/>
</dbReference>
<dbReference type="GO" id="GO:0016887">
    <property type="term" value="F:ATP hydrolysis activity"/>
    <property type="evidence" value="ECO:0007669"/>
    <property type="project" value="InterPro"/>
</dbReference>
<keyword evidence="3" id="KW-0813">Transport</keyword>
<dbReference type="GO" id="GO:0015833">
    <property type="term" value="P:peptide transport"/>
    <property type="evidence" value="ECO:0007669"/>
    <property type="project" value="InterPro"/>
</dbReference>
<name>A0A4Y9FYQ5_9MICO</name>
<comment type="subcellular location">
    <subcellularLocation>
        <location evidence="1">Cell membrane</location>
        <topology evidence="1">Peripheral membrane protein</topology>
    </subcellularLocation>
</comment>
<evidence type="ECO:0000256" key="6">
    <source>
        <dbReference type="ARBA" id="ARBA00022840"/>
    </source>
</evidence>
<evidence type="ECO:0000259" key="8">
    <source>
        <dbReference type="PROSITE" id="PS50893"/>
    </source>
</evidence>
<dbReference type="NCBIfam" id="NF007739">
    <property type="entry name" value="PRK10419.1"/>
    <property type="match status" value="2"/>
</dbReference>
<organism evidence="9 10">
    <name type="scientific">Microbacterium paludicola</name>
    <dbReference type="NCBI Taxonomy" id="300019"/>
    <lineage>
        <taxon>Bacteria</taxon>
        <taxon>Bacillati</taxon>
        <taxon>Actinomycetota</taxon>
        <taxon>Actinomycetes</taxon>
        <taxon>Micrococcales</taxon>
        <taxon>Microbacteriaceae</taxon>
        <taxon>Microbacterium</taxon>
    </lineage>
</organism>
<keyword evidence="6 9" id="KW-0067">ATP-binding</keyword>
<dbReference type="InterPro" id="IPR017871">
    <property type="entry name" value="ABC_transporter-like_CS"/>
</dbReference>
<keyword evidence="7" id="KW-0472">Membrane</keyword>
<dbReference type="SUPFAM" id="SSF52540">
    <property type="entry name" value="P-loop containing nucleoside triphosphate hydrolases"/>
    <property type="match status" value="2"/>
</dbReference>
<sequence length="695" mass="75499">MTIADTTLPSATSKPVLTVRDLTVSFPSEAGRVDAVRGVSFDLLPGRTLGIVGESGSGKSVTSLAVMGLLDDNARIGGSIQFDGEELLGKSDAQLSKLRGNGIAMIFQDPLTSLTPVFTIGDQIIEALTVHDGRMSRQAATARAIELLRLVGIPNPENRLKAFPHEFSGGMRQRVVIAIAMANRPKLIIADEPTTALDVTIQAQILELIKTAQRETGAAVIMITHDMGVVANIADDVLVMYAGKPIEQSPVDELFADTRMPYSIGLLGAIPRVDKAEKQPLVPIKGNPPLLVNLPDACPFADRCPIAVDACRRKEPELLPVGGKEDHRAACIRAEEIRAGFIDGHPVYPVPEIPTSELVRTPREERPATLEVENLSKTFPLTRGAFFKRRIGDVHAVKNVSFDVREGECMAIVGESGSGKTTTLLQIMDLAAQQDGDIRINGVSVADVKSGRAERDLRRDIQIVFQDPMGALDPRMTVFDIIAEPLRTIGEPKSRIESRVDELMDLVGLNPAHSDRFPTAFSGGQRQRIGIARALATNPKVVVLDEPVSALDVSIQAGVINLLDELKVRLGLSYLFVAHDLSVVRHIADRVAVMYLGSFVEHGDVDEVFDNPQHPYTQALLSAIPVPDPQKERTRERIVLTGDLPSPTEQPKGCPFVSRCPLYKTLGDAERTRCETEVPPLTGREGVHVNACHYR</sequence>
<dbReference type="GO" id="GO:0005886">
    <property type="term" value="C:plasma membrane"/>
    <property type="evidence" value="ECO:0007669"/>
    <property type="project" value="UniProtKB-SubCell"/>
</dbReference>
<evidence type="ECO:0000256" key="1">
    <source>
        <dbReference type="ARBA" id="ARBA00004202"/>
    </source>
</evidence>
<feature type="domain" description="ABC transporter" evidence="8">
    <location>
        <begin position="17"/>
        <end position="267"/>
    </location>
</feature>
<evidence type="ECO:0000313" key="9">
    <source>
        <dbReference type="EMBL" id="TFU34021.1"/>
    </source>
</evidence>
<dbReference type="PANTHER" id="PTHR43297">
    <property type="entry name" value="OLIGOPEPTIDE TRANSPORT ATP-BINDING PROTEIN APPD"/>
    <property type="match status" value="1"/>
</dbReference>
<protein>
    <submittedName>
        <fullName evidence="9">ABC transporter ATP-binding protein</fullName>
    </submittedName>
</protein>
<dbReference type="SMART" id="SM00382">
    <property type="entry name" value="AAA"/>
    <property type="match status" value="2"/>
</dbReference>
<dbReference type="Proteomes" id="UP000298358">
    <property type="component" value="Unassembled WGS sequence"/>
</dbReference>
<dbReference type="OrthoDB" id="4008250at2"/>
<proteinExistence type="inferred from homology"/>
<dbReference type="RefSeq" id="WP_135113259.1">
    <property type="nucleotide sequence ID" value="NZ_BAAANG010000019.1"/>
</dbReference>
<dbReference type="Pfam" id="PF00005">
    <property type="entry name" value="ABC_tran"/>
    <property type="match status" value="2"/>
</dbReference>
<keyword evidence="10" id="KW-1185">Reference proteome</keyword>
<gene>
    <name evidence="9" type="ORF">E4U02_03585</name>
</gene>
<dbReference type="Pfam" id="PF08352">
    <property type="entry name" value="oligo_HPY"/>
    <property type="match status" value="2"/>
</dbReference>
<comment type="similarity">
    <text evidence="2">Belongs to the ABC transporter superfamily.</text>
</comment>
<keyword evidence="4" id="KW-1003">Cell membrane</keyword>
<accession>A0A4Y9FYQ5</accession>
<evidence type="ECO:0000256" key="3">
    <source>
        <dbReference type="ARBA" id="ARBA00022448"/>
    </source>
</evidence>
<dbReference type="Gene3D" id="3.40.50.300">
    <property type="entry name" value="P-loop containing nucleotide triphosphate hydrolases"/>
    <property type="match status" value="2"/>
</dbReference>
<dbReference type="CDD" id="cd03257">
    <property type="entry name" value="ABC_NikE_OppD_transporters"/>
    <property type="match status" value="2"/>
</dbReference>
<dbReference type="InterPro" id="IPR050388">
    <property type="entry name" value="ABC_Ni/Peptide_Import"/>
</dbReference>
<feature type="domain" description="ABC transporter" evidence="8">
    <location>
        <begin position="370"/>
        <end position="621"/>
    </location>
</feature>
<dbReference type="PANTHER" id="PTHR43297:SF2">
    <property type="entry name" value="DIPEPTIDE TRANSPORT ATP-BINDING PROTEIN DPPD"/>
    <property type="match status" value="1"/>
</dbReference>
<dbReference type="AlphaFoldDB" id="A0A4Y9FYQ5"/>
<evidence type="ECO:0000256" key="4">
    <source>
        <dbReference type="ARBA" id="ARBA00022475"/>
    </source>
</evidence>
<comment type="caution">
    <text evidence="9">The sequence shown here is derived from an EMBL/GenBank/DDBJ whole genome shotgun (WGS) entry which is preliminary data.</text>
</comment>
<dbReference type="PROSITE" id="PS00211">
    <property type="entry name" value="ABC_TRANSPORTER_1"/>
    <property type="match status" value="2"/>
</dbReference>
<keyword evidence="5" id="KW-0547">Nucleotide-binding</keyword>
<evidence type="ECO:0000256" key="7">
    <source>
        <dbReference type="ARBA" id="ARBA00023136"/>
    </source>
</evidence>
<dbReference type="GO" id="GO:0005524">
    <property type="term" value="F:ATP binding"/>
    <property type="evidence" value="ECO:0007669"/>
    <property type="project" value="UniProtKB-KW"/>
</dbReference>
<dbReference type="EMBL" id="SPQB01000004">
    <property type="protein sequence ID" value="TFU34021.1"/>
    <property type="molecule type" value="Genomic_DNA"/>
</dbReference>
<dbReference type="PROSITE" id="PS50893">
    <property type="entry name" value="ABC_TRANSPORTER_2"/>
    <property type="match status" value="2"/>
</dbReference>
<evidence type="ECO:0000256" key="5">
    <source>
        <dbReference type="ARBA" id="ARBA00022741"/>
    </source>
</evidence>
<dbReference type="NCBIfam" id="TIGR01727">
    <property type="entry name" value="oligo_HPY"/>
    <property type="match status" value="2"/>
</dbReference>
<dbReference type="InterPro" id="IPR027417">
    <property type="entry name" value="P-loop_NTPase"/>
</dbReference>
<evidence type="ECO:0000313" key="10">
    <source>
        <dbReference type="Proteomes" id="UP000298358"/>
    </source>
</evidence>
<dbReference type="FunFam" id="3.40.50.300:FF:000016">
    <property type="entry name" value="Oligopeptide ABC transporter ATP-binding component"/>
    <property type="match status" value="2"/>
</dbReference>